<gene>
    <name evidence="1" type="ORF">QVH07_08205</name>
</gene>
<reference evidence="1" key="1">
    <citation type="submission" date="2023-06" db="EMBL/GenBank/DDBJ databases">
        <title>Robiginitalea aurantiacus sp. nov. and Algoriphagus sediminis sp. nov., isolated from coastal sediment.</title>
        <authorList>
            <person name="Zhou Z.Y."/>
            <person name="An J."/>
            <person name="Jia Y.W."/>
            <person name="Du Z.J."/>
        </authorList>
    </citation>
    <scope>NUCLEOTIDE SEQUENCE</scope>
    <source>
        <strain evidence="1">C2-7</strain>
    </source>
</reference>
<accession>A0ABT7YC72</accession>
<keyword evidence="2" id="KW-1185">Reference proteome</keyword>
<proteinExistence type="predicted"/>
<evidence type="ECO:0000313" key="2">
    <source>
        <dbReference type="Proteomes" id="UP001171916"/>
    </source>
</evidence>
<name>A0ABT7YC72_9BACT</name>
<dbReference type="RefSeq" id="WP_289999681.1">
    <property type="nucleotide sequence ID" value="NZ_JAUEPH010000003.1"/>
</dbReference>
<protein>
    <submittedName>
        <fullName evidence="1">Uncharacterized protein</fullName>
    </submittedName>
</protein>
<comment type="caution">
    <text evidence="1">The sequence shown here is derived from an EMBL/GenBank/DDBJ whole genome shotgun (WGS) entry which is preliminary data.</text>
</comment>
<sequence>MWKLILFTSILAGQFSHVNQRKILFVVIDDCEKWDRGSYRPGTSHFSYTRKGREFPLISFGHAWIDEADQLTTDRSTYSDILKSDYVFTSDLSLDEWYELGNDPDRRIFLLPPEDYCSAKRFVYNYQFTVYEVRVHVSASGNDLAPLEIPIAPIPAVDTLRRKKNN</sequence>
<dbReference type="Proteomes" id="UP001171916">
    <property type="component" value="Unassembled WGS sequence"/>
</dbReference>
<organism evidence="1 2">
    <name type="scientific">Algoriphagus sediminis</name>
    <dbReference type="NCBI Taxonomy" id="3057113"/>
    <lineage>
        <taxon>Bacteria</taxon>
        <taxon>Pseudomonadati</taxon>
        <taxon>Bacteroidota</taxon>
        <taxon>Cytophagia</taxon>
        <taxon>Cytophagales</taxon>
        <taxon>Cyclobacteriaceae</taxon>
        <taxon>Algoriphagus</taxon>
    </lineage>
</organism>
<dbReference type="EMBL" id="JAUEPH010000003">
    <property type="protein sequence ID" value="MDN3204127.1"/>
    <property type="molecule type" value="Genomic_DNA"/>
</dbReference>
<evidence type="ECO:0000313" key="1">
    <source>
        <dbReference type="EMBL" id="MDN3204127.1"/>
    </source>
</evidence>